<dbReference type="InterPro" id="IPR037068">
    <property type="entry name" value="DNA_primase_core_N_sf"/>
</dbReference>
<dbReference type="Gene3D" id="3.40.1360.10">
    <property type="match status" value="1"/>
</dbReference>
<keyword evidence="6 12" id="KW-0479">Metal-binding</keyword>
<dbReference type="InterPro" id="IPR030846">
    <property type="entry name" value="DnaG_bac"/>
</dbReference>
<dbReference type="InterPro" id="IPR036977">
    <property type="entry name" value="DNA_primase_Znf_CHC2"/>
</dbReference>
<sequence>MIPEQFIQELKLNSEIESVISSYVQLKRGGRNLVGLCPFHNEKSPSFTVYTDSQSFYCFGCGAGGDVISFIKRAENLDYIEAVKFLADRAGMKLPEDSFDDSAARLKTRILEINRQSARFFYSCLISPQGKPALDYLHERGLNDKTIRRFGLGFAPQSWDALTRHLKAQGFSEQEMLAASVVARGRKGGVYDQFRGRVMFPIIDIRGNVIAFGGRVMEGSGPKYLNSPDTPVFKKSRNLFALNIAKSTKEERLLLAEGYMDVIALHQAGFENAVATLGTALTDEQARLMSQYAKQIIIAYDSDGPGQTATKRAINIFNEIGLQVKVLSMQGAKDPDEFIKKFGRDRFRLLIEGSANALEFELQKIRSQFDLSTSDGKVAYLKEFASYIAGIKNPIERDVYIARTAGELEVGREAIASQVDYIIRRRTRAKEKKDARELRVFAAGPADPVNPERGKALKAALAEERLIAILLKNPDYCSFIRQRIGPQDFVTEFNRRVFERVCGRIENNESLDLGMFGDEFDDAQISRIASFLAKADGQNYTREETEDYIKAILDQKLQKTEKDVAQMNDASWSQYISDLAAKKK</sequence>
<dbReference type="Gene3D" id="1.10.860.10">
    <property type="entry name" value="DNAb Helicase, Chain A"/>
    <property type="match status" value="1"/>
</dbReference>
<keyword evidence="8 12" id="KW-0862">Zinc</keyword>
<dbReference type="CDD" id="cd03364">
    <property type="entry name" value="TOPRIM_DnaG_primases"/>
    <property type="match status" value="1"/>
</dbReference>
<dbReference type="SUPFAM" id="SSF57783">
    <property type="entry name" value="Zinc beta-ribbon"/>
    <property type="match status" value="1"/>
</dbReference>
<dbReference type="PROSITE" id="PS50880">
    <property type="entry name" value="TOPRIM"/>
    <property type="match status" value="1"/>
</dbReference>
<keyword evidence="10 12" id="KW-0238">DNA-binding</keyword>
<evidence type="ECO:0000256" key="14">
    <source>
        <dbReference type="PIRSR" id="PIRSR002811-1"/>
    </source>
</evidence>
<dbReference type="SMART" id="SM00493">
    <property type="entry name" value="TOPRIM"/>
    <property type="match status" value="1"/>
</dbReference>
<dbReference type="SMART" id="SM00400">
    <property type="entry name" value="ZnF_CHCC"/>
    <property type="match status" value="1"/>
</dbReference>
<accession>A0A926I507</accession>
<dbReference type="EMBL" id="JACRST010000013">
    <property type="protein sequence ID" value="MBC8547038.1"/>
    <property type="molecule type" value="Genomic_DNA"/>
</dbReference>
<dbReference type="SUPFAM" id="SSF56731">
    <property type="entry name" value="DNA primase core"/>
    <property type="match status" value="1"/>
</dbReference>
<dbReference type="InterPro" id="IPR006295">
    <property type="entry name" value="DNA_primase_DnaG"/>
</dbReference>
<evidence type="ECO:0000256" key="1">
    <source>
        <dbReference type="ARBA" id="ARBA00022478"/>
    </source>
</evidence>
<comment type="domain">
    <text evidence="12">Contains an N-terminal zinc-binding domain, a central core domain that contains the primase activity, and a C-terminal DnaB-binding domain.</text>
</comment>
<dbReference type="InterPro" id="IPR036185">
    <property type="entry name" value="DNA_heli_DnaB-like_N_sf"/>
</dbReference>
<dbReference type="GO" id="GO:0005737">
    <property type="term" value="C:cytoplasm"/>
    <property type="evidence" value="ECO:0007669"/>
    <property type="project" value="TreeGrafter"/>
</dbReference>
<dbReference type="GO" id="GO:0006269">
    <property type="term" value="P:DNA replication, synthesis of primer"/>
    <property type="evidence" value="ECO:0007669"/>
    <property type="project" value="UniProtKB-UniRule"/>
</dbReference>
<keyword evidence="7 12" id="KW-0863">Zinc-finger</keyword>
<evidence type="ECO:0000313" key="17">
    <source>
        <dbReference type="Proteomes" id="UP000653127"/>
    </source>
</evidence>
<evidence type="ECO:0000256" key="9">
    <source>
        <dbReference type="ARBA" id="ARBA00022842"/>
    </source>
</evidence>
<dbReference type="Pfam" id="PF00772">
    <property type="entry name" value="DnaB"/>
    <property type="match status" value="1"/>
</dbReference>
<dbReference type="Gene3D" id="3.90.580.10">
    <property type="entry name" value="Zinc finger, CHC2-type domain"/>
    <property type="match status" value="1"/>
</dbReference>
<comment type="similarity">
    <text evidence="12 13">Belongs to the DnaG primase family.</text>
</comment>
<dbReference type="Pfam" id="PF13155">
    <property type="entry name" value="Toprim_2"/>
    <property type="match status" value="1"/>
</dbReference>
<keyword evidence="1 12" id="KW-0240">DNA-directed RNA polymerase</keyword>
<dbReference type="Gene3D" id="3.90.980.10">
    <property type="entry name" value="DNA primase, catalytic core, N-terminal domain"/>
    <property type="match status" value="1"/>
</dbReference>
<dbReference type="AlphaFoldDB" id="A0A926I507"/>
<dbReference type="FunFam" id="3.90.980.10:FF:000001">
    <property type="entry name" value="DNA primase"/>
    <property type="match status" value="1"/>
</dbReference>
<evidence type="ECO:0000256" key="6">
    <source>
        <dbReference type="ARBA" id="ARBA00022723"/>
    </source>
</evidence>
<protein>
    <recommendedName>
        <fullName evidence="12 13">DNA primase</fullName>
        <ecNumber evidence="12">2.7.7.101</ecNumber>
    </recommendedName>
</protein>
<dbReference type="Pfam" id="PF10410">
    <property type="entry name" value="DnaB_bind"/>
    <property type="match status" value="1"/>
</dbReference>
<evidence type="ECO:0000256" key="10">
    <source>
        <dbReference type="ARBA" id="ARBA00023125"/>
    </source>
</evidence>
<evidence type="ECO:0000256" key="2">
    <source>
        <dbReference type="ARBA" id="ARBA00022515"/>
    </source>
</evidence>
<feature type="zinc finger region" description="CHC2-type" evidence="12 14">
    <location>
        <begin position="37"/>
        <end position="61"/>
    </location>
</feature>
<keyword evidence="3 12" id="KW-0808">Transferase</keyword>
<keyword evidence="17" id="KW-1185">Reference proteome</keyword>
<dbReference type="InterPro" id="IPR034151">
    <property type="entry name" value="TOPRIM_DnaG_bac"/>
</dbReference>
<keyword evidence="4 12" id="KW-0548">Nucleotidyltransferase</keyword>
<dbReference type="FunFam" id="3.90.580.10:FF:000001">
    <property type="entry name" value="DNA primase"/>
    <property type="match status" value="1"/>
</dbReference>
<dbReference type="EC" id="2.7.7.101" evidence="12"/>
<evidence type="ECO:0000256" key="7">
    <source>
        <dbReference type="ARBA" id="ARBA00022771"/>
    </source>
</evidence>
<gene>
    <name evidence="12" type="primary">dnaG</name>
    <name evidence="16" type="ORF">H8711_08860</name>
</gene>
<dbReference type="PIRSF" id="PIRSF002811">
    <property type="entry name" value="DnaG"/>
    <property type="match status" value="1"/>
</dbReference>
<dbReference type="InterPro" id="IPR002694">
    <property type="entry name" value="Znf_CHC2"/>
</dbReference>
<evidence type="ECO:0000256" key="13">
    <source>
        <dbReference type="PIRNR" id="PIRNR002811"/>
    </source>
</evidence>
<feature type="domain" description="Toprim" evidence="15">
    <location>
        <begin position="251"/>
        <end position="332"/>
    </location>
</feature>
<dbReference type="HAMAP" id="MF_00974">
    <property type="entry name" value="DNA_primase_DnaG"/>
    <property type="match status" value="1"/>
</dbReference>
<dbReference type="NCBIfam" id="TIGR01391">
    <property type="entry name" value="dnaG"/>
    <property type="match status" value="1"/>
</dbReference>
<evidence type="ECO:0000256" key="8">
    <source>
        <dbReference type="ARBA" id="ARBA00022833"/>
    </source>
</evidence>
<dbReference type="InterPro" id="IPR006171">
    <property type="entry name" value="TOPRIM_dom"/>
</dbReference>
<dbReference type="GO" id="GO:0003899">
    <property type="term" value="F:DNA-directed RNA polymerase activity"/>
    <property type="evidence" value="ECO:0007669"/>
    <property type="project" value="UniProtKB-UniRule"/>
</dbReference>
<dbReference type="InterPro" id="IPR019475">
    <property type="entry name" value="DNA_primase_DnaB-bd"/>
</dbReference>
<dbReference type="GO" id="GO:1990077">
    <property type="term" value="C:primosome complex"/>
    <property type="evidence" value="ECO:0007669"/>
    <property type="project" value="UniProtKB-KW"/>
</dbReference>
<dbReference type="Proteomes" id="UP000653127">
    <property type="component" value="Unassembled WGS sequence"/>
</dbReference>
<dbReference type="InterPro" id="IPR013264">
    <property type="entry name" value="DNAG_N"/>
</dbReference>
<dbReference type="GO" id="GO:0008270">
    <property type="term" value="F:zinc ion binding"/>
    <property type="evidence" value="ECO:0007669"/>
    <property type="project" value="UniProtKB-UniRule"/>
</dbReference>
<dbReference type="GO" id="GO:0003678">
    <property type="term" value="F:DNA helicase activity"/>
    <property type="evidence" value="ECO:0007669"/>
    <property type="project" value="InterPro"/>
</dbReference>
<dbReference type="InterPro" id="IPR007693">
    <property type="entry name" value="DNA_helicase_DnaB-like_N"/>
</dbReference>
<dbReference type="Pfam" id="PF01807">
    <property type="entry name" value="Zn_ribbon_DnaG"/>
    <property type="match status" value="1"/>
</dbReference>
<comment type="function">
    <text evidence="12 13">RNA polymerase that catalyzes the synthesis of short RNA molecules used as primers for DNA polymerase during DNA replication.</text>
</comment>
<dbReference type="SUPFAM" id="SSF48024">
    <property type="entry name" value="N-terminal domain of DnaB helicase"/>
    <property type="match status" value="1"/>
</dbReference>
<evidence type="ECO:0000313" key="16">
    <source>
        <dbReference type="EMBL" id="MBC8547038.1"/>
    </source>
</evidence>
<comment type="catalytic activity">
    <reaction evidence="12">
        <text>ssDNA + n NTP = ssDNA/pppN(pN)n-1 hybrid + (n-1) diphosphate.</text>
        <dbReference type="EC" id="2.7.7.101"/>
    </reaction>
</comment>
<evidence type="ECO:0000256" key="5">
    <source>
        <dbReference type="ARBA" id="ARBA00022705"/>
    </source>
</evidence>
<dbReference type="PANTHER" id="PTHR30313:SF2">
    <property type="entry name" value="DNA PRIMASE"/>
    <property type="match status" value="1"/>
</dbReference>
<comment type="cofactor">
    <cofactor evidence="12 13 14">
        <name>Zn(2+)</name>
        <dbReference type="ChEBI" id="CHEBI:29105"/>
    </cofactor>
    <text evidence="12 13 14">Binds 1 zinc ion per monomer.</text>
</comment>
<dbReference type="Pfam" id="PF08275">
    <property type="entry name" value="DNAG_N"/>
    <property type="match status" value="1"/>
</dbReference>
<keyword evidence="2 12" id="KW-0639">Primosome</keyword>
<evidence type="ECO:0000256" key="4">
    <source>
        <dbReference type="ARBA" id="ARBA00022695"/>
    </source>
</evidence>
<evidence type="ECO:0000259" key="15">
    <source>
        <dbReference type="PROSITE" id="PS50880"/>
    </source>
</evidence>
<evidence type="ECO:0000256" key="3">
    <source>
        <dbReference type="ARBA" id="ARBA00022679"/>
    </source>
</evidence>
<comment type="subunit">
    <text evidence="12">Monomer. Interacts with DnaB.</text>
</comment>
<name>A0A926I507_9FIRM</name>
<keyword evidence="11 12" id="KW-0804">Transcription</keyword>
<dbReference type="RefSeq" id="WP_249283113.1">
    <property type="nucleotide sequence ID" value="NZ_JACRST010000013.1"/>
</dbReference>
<comment type="caution">
    <text evidence="16">The sequence shown here is derived from an EMBL/GenBank/DDBJ whole genome shotgun (WGS) entry which is preliminary data.</text>
</comment>
<reference evidence="16" key="1">
    <citation type="submission" date="2020-08" db="EMBL/GenBank/DDBJ databases">
        <title>Genome public.</title>
        <authorList>
            <person name="Liu C."/>
            <person name="Sun Q."/>
        </authorList>
    </citation>
    <scope>NUCLEOTIDE SEQUENCE</scope>
    <source>
        <strain evidence="16">NSJ-31</strain>
    </source>
</reference>
<proteinExistence type="inferred from homology"/>
<dbReference type="GO" id="GO:0003677">
    <property type="term" value="F:DNA binding"/>
    <property type="evidence" value="ECO:0007669"/>
    <property type="project" value="UniProtKB-KW"/>
</dbReference>
<evidence type="ECO:0000256" key="11">
    <source>
        <dbReference type="ARBA" id="ARBA00023163"/>
    </source>
</evidence>
<dbReference type="GO" id="GO:0000428">
    <property type="term" value="C:DNA-directed RNA polymerase complex"/>
    <property type="evidence" value="ECO:0007669"/>
    <property type="project" value="UniProtKB-KW"/>
</dbReference>
<evidence type="ECO:0000256" key="12">
    <source>
        <dbReference type="HAMAP-Rule" id="MF_00974"/>
    </source>
</evidence>
<organism evidence="16 17">
    <name type="scientific">Ligaoa zhengdingensis</name>
    <dbReference type="NCBI Taxonomy" id="2763658"/>
    <lineage>
        <taxon>Bacteria</taxon>
        <taxon>Bacillati</taxon>
        <taxon>Bacillota</taxon>
        <taxon>Clostridia</taxon>
        <taxon>Eubacteriales</taxon>
        <taxon>Oscillospiraceae</taxon>
        <taxon>Ligaoa</taxon>
    </lineage>
</organism>
<dbReference type="InterPro" id="IPR050219">
    <property type="entry name" value="DnaG_primase"/>
</dbReference>
<dbReference type="PANTHER" id="PTHR30313">
    <property type="entry name" value="DNA PRIMASE"/>
    <property type="match status" value="1"/>
</dbReference>
<dbReference type="GO" id="GO:0005524">
    <property type="term" value="F:ATP binding"/>
    <property type="evidence" value="ECO:0007669"/>
    <property type="project" value="InterPro"/>
</dbReference>
<keyword evidence="5 12" id="KW-0235">DNA replication</keyword>
<keyword evidence="9" id="KW-0460">Magnesium</keyword>
<dbReference type="InterPro" id="IPR016136">
    <property type="entry name" value="DNA_helicase_N/primase_C"/>
</dbReference>